<protein>
    <submittedName>
        <fullName evidence="1">Uncharacterized protein</fullName>
    </submittedName>
</protein>
<dbReference type="AlphaFoldDB" id="A0A087TGQ4"/>
<evidence type="ECO:0000313" key="2">
    <source>
        <dbReference type="Proteomes" id="UP000054359"/>
    </source>
</evidence>
<sequence length="50" mass="5778">MKQTMKTGVHTLQFSSDGQYLAFVHGLTLRVVYLFHVEKLQLSDIIIQNQ</sequence>
<accession>A0A087TGQ4</accession>
<dbReference type="Proteomes" id="UP000054359">
    <property type="component" value="Unassembled WGS sequence"/>
</dbReference>
<name>A0A087TGQ4_STEMI</name>
<keyword evidence="2" id="KW-1185">Reference proteome</keyword>
<reference evidence="1 2" key="1">
    <citation type="submission" date="2013-11" db="EMBL/GenBank/DDBJ databases">
        <title>Genome sequencing of Stegodyphus mimosarum.</title>
        <authorList>
            <person name="Bechsgaard J."/>
        </authorList>
    </citation>
    <scope>NUCLEOTIDE SEQUENCE [LARGE SCALE GENOMIC DNA]</scope>
</reference>
<feature type="non-terminal residue" evidence="1">
    <location>
        <position position="50"/>
    </location>
</feature>
<evidence type="ECO:0000313" key="1">
    <source>
        <dbReference type="EMBL" id="KFM64293.1"/>
    </source>
</evidence>
<proteinExistence type="predicted"/>
<organism evidence="1 2">
    <name type="scientific">Stegodyphus mimosarum</name>
    <name type="common">African social velvet spider</name>
    <dbReference type="NCBI Taxonomy" id="407821"/>
    <lineage>
        <taxon>Eukaryota</taxon>
        <taxon>Metazoa</taxon>
        <taxon>Ecdysozoa</taxon>
        <taxon>Arthropoda</taxon>
        <taxon>Chelicerata</taxon>
        <taxon>Arachnida</taxon>
        <taxon>Araneae</taxon>
        <taxon>Araneomorphae</taxon>
        <taxon>Entelegynae</taxon>
        <taxon>Eresoidea</taxon>
        <taxon>Eresidae</taxon>
        <taxon>Stegodyphus</taxon>
    </lineage>
</organism>
<dbReference type="EMBL" id="KK115151">
    <property type="protein sequence ID" value="KFM64293.1"/>
    <property type="molecule type" value="Genomic_DNA"/>
</dbReference>
<gene>
    <name evidence="1" type="ORF">X975_13186</name>
</gene>